<accession>A0A7R8WUT9</accession>
<name>A0A7R8WUT9_9CRUS</name>
<organism evidence="1">
    <name type="scientific">Cyprideis torosa</name>
    <dbReference type="NCBI Taxonomy" id="163714"/>
    <lineage>
        <taxon>Eukaryota</taxon>
        <taxon>Metazoa</taxon>
        <taxon>Ecdysozoa</taxon>
        <taxon>Arthropoda</taxon>
        <taxon>Crustacea</taxon>
        <taxon>Oligostraca</taxon>
        <taxon>Ostracoda</taxon>
        <taxon>Podocopa</taxon>
        <taxon>Podocopida</taxon>
        <taxon>Cytherocopina</taxon>
        <taxon>Cytheroidea</taxon>
        <taxon>Cytherideidae</taxon>
        <taxon>Cyprideis</taxon>
    </lineage>
</organism>
<evidence type="ECO:0000313" key="1">
    <source>
        <dbReference type="EMBL" id="CAD7235347.1"/>
    </source>
</evidence>
<reference evidence="1" key="1">
    <citation type="submission" date="2020-11" db="EMBL/GenBank/DDBJ databases">
        <authorList>
            <person name="Tran Van P."/>
        </authorList>
    </citation>
    <scope>NUCLEOTIDE SEQUENCE</scope>
</reference>
<dbReference type="EMBL" id="OB672298">
    <property type="protein sequence ID" value="CAD7235347.1"/>
    <property type="molecule type" value="Genomic_DNA"/>
</dbReference>
<feature type="non-terminal residue" evidence="1">
    <location>
        <position position="1"/>
    </location>
</feature>
<feature type="non-terminal residue" evidence="1">
    <location>
        <position position="205"/>
    </location>
</feature>
<sequence>QSLDEVFNFTKLEDPKFPNDPDHLSGFEETVPVQDVTPGSTGSMGNNSQTWDASDQIEDLWKEISKQGGTSLSRKEALGMKSVRLCSVWGAFLTSGSLEEHLKWQIHVFGRGVLETWRVHDLRRDSVVAKLIKMGSMSHEALREAILADVRARLPSLLGVPHAREPSGLAARPLESPICGTDRLVAALPPRLVSGSVALIRASIA</sequence>
<proteinExistence type="predicted"/>
<gene>
    <name evidence="1" type="ORF">CTOB1V02_LOCUS13162</name>
</gene>
<dbReference type="AlphaFoldDB" id="A0A7R8WUT9"/>
<protein>
    <submittedName>
        <fullName evidence="1">Uncharacterized protein</fullName>
    </submittedName>
</protein>